<keyword evidence="2" id="KW-1185">Reference proteome</keyword>
<dbReference type="Proteomes" id="UP000226442">
    <property type="component" value="Unassembled WGS sequence"/>
</dbReference>
<dbReference type="EMBL" id="NXIB02000175">
    <property type="protein sequence ID" value="PHX53591.1"/>
    <property type="molecule type" value="Genomic_DNA"/>
</dbReference>
<name>A0A2G4EVM9_9CYAN</name>
<evidence type="ECO:0000313" key="1">
    <source>
        <dbReference type="EMBL" id="PHX53591.1"/>
    </source>
</evidence>
<sequence>MQTKTIAIRVNAEVAKIFEAASEEQRRKLEALLSLKLSDATRRKRPLEEVMSEMSRNAQSRGLTPEILDSILFDE</sequence>
<gene>
    <name evidence="1" type="ORF">CP500_020680</name>
</gene>
<proteinExistence type="predicted"/>
<accession>A0A2G4EVM9</accession>
<evidence type="ECO:0000313" key="2">
    <source>
        <dbReference type="Proteomes" id="UP000226442"/>
    </source>
</evidence>
<dbReference type="AlphaFoldDB" id="A0A2G4EVM9"/>
<protein>
    <submittedName>
        <fullName evidence="1">Uncharacterized protein</fullName>
    </submittedName>
</protein>
<dbReference type="RefSeq" id="WP_096829565.1">
    <property type="nucleotide sequence ID" value="NZ_NXIB02000175.1"/>
</dbReference>
<comment type="caution">
    <text evidence="1">The sequence shown here is derived from an EMBL/GenBank/DDBJ whole genome shotgun (WGS) entry which is preliminary data.</text>
</comment>
<organism evidence="1 2">
    <name type="scientific">Tychonema bourrellyi FEM_GT703</name>
    <dbReference type="NCBI Taxonomy" id="2040638"/>
    <lineage>
        <taxon>Bacteria</taxon>
        <taxon>Bacillati</taxon>
        <taxon>Cyanobacteriota</taxon>
        <taxon>Cyanophyceae</taxon>
        <taxon>Oscillatoriophycideae</taxon>
        <taxon>Oscillatoriales</taxon>
        <taxon>Microcoleaceae</taxon>
        <taxon>Tychonema</taxon>
    </lineage>
</organism>
<dbReference type="OrthoDB" id="467329at2"/>
<reference evidence="1" key="1">
    <citation type="submission" date="2017-10" db="EMBL/GenBank/DDBJ databases">
        <title>Draft genome sequence of the planktic cyanobacteria Tychonema bourrellyi isolated from alpine lentic freshwater.</title>
        <authorList>
            <person name="Tett A."/>
            <person name="Armanini F."/>
            <person name="Asnicar F."/>
            <person name="Boscaini A."/>
            <person name="Pasolli E."/>
            <person name="Zolfo M."/>
            <person name="Donati C."/>
            <person name="Salmaso N."/>
            <person name="Segata N."/>
        </authorList>
    </citation>
    <scope>NUCLEOTIDE SEQUENCE</scope>
    <source>
        <strain evidence="1">FEM_GT703</strain>
    </source>
</reference>